<organism evidence="1">
    <name type="scientific">Lepeophtheirus salmonis</name>
    <name type="common">Salmon louse</name>
    <name type="synonym">Caligus salmonis</name>
    <dbReference type="NCBI Taxonomy" id="72036"/>
    <lineage>
        <taxon>Eukaryota</taxon>
        <taxon>Metazoa</taxon>
        <taxon>Ecdysozoa</taxon>
        <taxon>Arthropoda</taxon>
        <taxon>Crustacea</taxon>
        <taxon>Multicrustacea</taxon>
        <taxon>Hexanauplia</taxon>
        <taxon>Copepoda</taxon>
        <taxon>Siphonostomatoida</taxon>
        <taxon>Caligidae</taxon>
        <taxon>Lepeophtheirus</taxon>
    </lineage>
</organism>
<evidence type="ECO:0000313" key="1">
    <source>
        <dbReference type="EMBL" id="CDW19508.1"/>
    </source>
</evidence>
<accession>A0A0K2T0H0</accession>
<name>A0A0K2T0H0_LEPSM</name>
<dbReference type="AlphaFoldDB" id="A0A0K2T0H0"/>
<sequence>MNNYQGVSQVILFCSLLTKSYTYLDNTVSKRVLKLIQIFLYYLRFERSPFIFSYIYP</sequence>
<reference evidence="1" key="1">
    <citation type="submission" date="2014-05" db="EMBL/GenBank/DDBJ databases">
        <authorList>
            <person name="Chronopoulou M."/>
        </authorList>
    </citation>
    <scope>NUCLEOTIDE SEQUENCE</scope>
    <source>
        <tissue evidence="1">Whole organism</tissue>
    </source>
</reference>
<proteinExistence type="predicted"/>
<dbReference type="EMBL" id="HACA01002147">
    <property type="protein sequence ID" value="CDW19508.1"/>
    <property type="molecule type" value="Transcribed_RNA"/>
</dbReference>
<protein>
    <submittedName>
        <fullName evidence="1">Uncharacterized protein</fullName>
    </submittedName>
</protein>